<accession>A0A1V8RNI9</accession>
<dbReference type="Proteomes" id="UP000191905">
    <property type="component" value="Unassembled WGS sequence"/>
</dbReference>
<name>A0A1V8RNI9_9HYPH</name>
<organism evidence="1 2">
    <name type="scientific">Manganibacter manganicus</name>
    <dbReference type="NCBI Taxonomy" id="1873176"/>
    <lineage>
        <taxon>Bacteria</taxon>
        <taxon>Pseudomonadati</taxon>
        <taxon>Pseudomonadota</taxon>
        <taxon>Alphaproteobacteria</taxon>
        <taxon>Hyphomicrobiales</taxon>
        <taxon>Phyllobacteriaceae</taxon>
        <taxon>Manganibacter</taxon>
    </lineage>
</organism>
<reference evidence="1 2" key="1">
    <citation type="journal article" date="2016" name="Int. J. Syst. Evol. Microbiol.">
        <title>Pseudaminobacter manganicus sp. nov., isolated from sludge of a manganese mine.</title>
        <authorList>
            <person name="Li J."/>
            <person name="Huang J."/>
            <person name="Liao S."/>
            <person name="Wang G."/>
        </authorList>
    </citation>
    <scope>NUCLEOTIDE SEQUENCE [LARGE SCALE GENOMIC DNA]</scope>
    <source>
        <strain evidence="1 2">JH-7</strain>
    </source>
</reference>
<sequence length="72" mass="7963">MLAERPLDCAIVEAFKSAMESGRSDVAEHLLCALECLCGGLEGGGADEAYRFIIAGRGCFCRASRRRRRRKR</sequence>
<evidence type="ECO:0000313" key="2">
    <source>
        <dbReference type="Proteomes" id="UP000191905"/>
    </source>
</evidence>
<dbReference type="AlphaFoldDB" id="A0A1V8RNI9"/>
<protein>
    <submittedName>
        <fullName evidence="1">Uncharacterized protein</fullName>
    </submittedName>
</protein>
<proteinExistence type="predicted"/>
<gene>
    <name evidence="1" type="ORF">BFN67_21525</name>
</gene>
<evidence type="ECO:0000313" key="1">
    <source>
        <dbReference type="EMBL" id="OQM74519.1"/>
    </source>
</evidence>
<keyword evidence="2" id="KW-1185">Reference proteome</keyword>
<dbReference type="EMBL" id="MDET01000028">
    <property type="protein sequence ID" value="OQM74519.1"/>
    <property type="molecule type" value="Genomic_DNA"/>
</dbReference>
<comment type="caution">
    <text evidence="1">The sequence shown here is derived from an EMBL/GenBank/DDBJ whole genome shotgun (WGS) entry which is preliminary data.</text>
</comment>
<dbReference type="RefSeq" id="WP_080920675.1">
    <property type="nucleotide sequence ID" value="NZ_MDET01000028.1"/>
</dbReference>